<comment type="caution">
    <text evidence="1">The sequence shown here is derived from an EMBL/GenBank/DDBJ whole genome shotgun (WGS) entry which is preliminary data.</text>
</comment>
<evidence type="ECO:0000313" key="2">
    <source>
        <dbReference type="Proteomes" id="UP000299102"/>
    </source>
</evidence>
<sequence length="195" mass="22693">MAGDVLDVQRNNVAVDITVVQDPDLSGIFEKRITLETNRACLQYVSQGGKRVTVISNSLFENIKMLYRDSEGHPTLHVLLHPYTYIWRTNYMRRGHPCLEQIRSLELWTIAAGLLDEARKKLTYAYKLKYPVPSKKPFQAISTYDLSEKILDSFENMKRFVFKVYKVMFITISGQLRSWRRCNNFSLSKPSQLGY</sequence>
<protein>
    <submittedName>
        <fullName evidence="1">Uncharacterized protein</fullName>
    </submittedName>
</protein>
<keyword evidence="2" id="KW-1185">Reference proteome</keyword>
<organism evidence="1 2">
    <name type="scientific">Eumeta variegata</name>
    <name type="common">Bagworm moth</name>
    <name type="synonym">Eumeta japonica</name>
    <dbReference type="NCBI Taxonomy" id="151549"/>
    <lineage>
        <taxon>Eukaryota</taxon>
        <taxon>Metazoa</taxon>
        <taxon>Ecdysozoa</taxon>
        <taxon>Arthropoda</taxon>
        <taxon>Hexapoda</taxon>
        <taxon>Insecta</taxon>
        <taxon>Pterygota</taxon>
        <taxon>Neoptera</taxon>
        <taxon>Endopterygota</taxon>
        <taxon>Lepidoptera</taxon>
        <taxon>Glossata</taxon>
        <taxon>Ditrysia</taxon>
        <taxon>Tineoidea</taxon>
        <taxon>Psychidae</taxon>
        <taxon>Oiketicinae</taxon>
        <taxon>Eumeta</taxon>
    </lineage>
</organism>
<name>A0A4C1ULS0_EUMVA</name>
<proteinExistence type="predicted"/>
<gene>
    <name evidence="1" type="ORF">EVAR_11283_1</name>
</gene>
<evidence type="ECO:0000313" key="1">
    <source>
        <dbReference type="EMBL" id="GBP27047.1"/>
    </source>
</evidence>
<reference evidence="1 2" key="1">
    <citation type="journal article" date="2019" name="Commun. Biol.">
        <title>The bagworm genome reveals a unique fibroin gene that provides high tensile strength.</title>
        <authorList>
            <person name="Kono N."/>
            <person name="Nakamura H."/>
            <person name="Ohtoshi R."/>
            <person name="Tomita M."/>
            <person name="Numata K."/>
            <person name="Arakawa K."/>
        </authorList>
    </citation>
    <scope>NUCLEOTIDE SEQUENCE [LARGE SCALE GENOMIC DNA]</scope>
</reference>
<dbReference type="Proteomes" id="UP000299102">
    <property type="component" value="Unassembled WGS sequence"/>
</dbReference>
<accession>A0A4C1ULS0</accession>
<dbReference type="EMBL" id="BGZK01000188">
    <property type="protein sequence ID" value="GBP27047.1"/>
    <property type="molecule type" value="Genomic_DNA"/>
</dbReference>
<dbReference type="AlphaFoldDB" id="A0A4C1ULS0"/>